<keyword evidence="2" id="KW-1185">Reference proteome</keyword>
<evidence type="ECO:0000313" key="2">
    <source>
        <dbReference type="Proteomes" id="UP001596527"/>
    </source>
</evidence>
<name>A0ABW2SQG5_9ACTO</name>
<proteinExistence type="predicted"/>
<gene>
    <name evidence="1" type="ORF">ACFQWG_11020</name>
</gene>
<sequence>MSKVHAGTRTHVQGCSNEAIVRGLAAPAQSVDTPTFDLGHARVSLERALELAGELEDEALVS</sequence>
<comment type="caution">
    <text evidence="1">The sequence shown here is derived from an EMBL/GenBank/DDBJ whole genome shotgun (WGS) entry which is preliminary data.</text>
</comment>
<dbReference type="Proteomes" id="UP001596527">
    <property type="component" value="Unassembled WGS sequence"/>
</dbReference>
<dbReference type="RefSeq" id="WP_380975271.1">
    <property type="nucleotide sequence ID" value="NZ_JBHTEF010000001.1"/>
</dbReference>
<reference evidence="2" key="1">
    <citation type="journal article" date="2019" name="Int. J. Syst. Evol. Microbiol.">
        <title>The Global Catalogue of Microorganisms (GCM) 10K type strain sequencing project: providing services to taxonomists for standard genome sequencing and annotation.</title>
        <authorList>
            <consortium name="The Broad Institute Genomics Platform"/>
            <consortium name="The Broad Institute Genome Sequencing Center for Infectious Disease"/>
            <person name="Wu L."/>
            <person name="Ma J."/>
        </authorList>
    </citation>
    <scope>NUCLEOTIDE SEQUENCE [LARGE SCALE GENOMIC DNA]</scope>
    <source>
        <strain evidence="2">CCUG 56698</strain>
    </source>
</reference>
<dbReference type="EMBL" id="JBHTEF010000001">
    <property type="protein sequence ID" value="MFC7581726.1"/>
    <property type="molecule type" value="Genomic_DNA"/>
</dbReference>
<protein>
    <submittedName>
        <fullName evidence="1">Uncharacterized protein</fullName>
    </submittedName>
</protein>
<accession>A0ABW2SQG5</accession>
<organism evidence="1 2">
    <name type="scientific">Schaalia naturae</name>
    <dbReference type="NCBI Taxonomy" id="635203"/>
    <lineage>
        <taxon>Bacteria</taxon>
        <taxon>Bacillati</taxon>
        <taxon>Actinomycetota</taxon>
        <taxon>Actinomycetes</taxon>
        <taxon>Actinomycetales</taxon>
        <taxon>Actinomycetaceae</taxon>
        <taxon>Schaalia</taxon>
    </lineage>
</organism>
<evidence type="ECO:0000313" key="1">
    <source>
        <dbReference type="EMBL" id="MFC7581726.1"/>
    </source>
</evidence>